<dbReference type="AlphaFoldDB" id="A0A1G5BA38"/>
<evidence type="ECO:0000313" key="2">
    <source>
        <dbReference type="Proteomes" id="UP000199354"/>
    </source>
</evidence>
<protein>
    <submittedName>
        <fullName evidence="1">Uncharacterized protein</fullName>
    </submittedName>
</protein>
<reference evidence="1 2" key="1">
    <citation type="submission" date="2016-10" db="EMBL/GenBank/DDBJ databases">
        <authorList>
            <person name="de Groot N.N."/>
        </authorList>
    </citation>
    <scope>NUCLEOTIDE SEQUENCE [LARGE SCALE GENOMIC DNA]</scope>
    <source>
        <strain evidence="1 2">CGMCC 1.7031</strain>
    </source>
</reference>
<dbReference type="Proteomes" id="UP000199354">
    <property type="component" value="Unassembled WGS sequence"/>
</dbReference>
<sequence>MTKDKGQMTKVERQRTKDGGTILIENLAHDVGALDAVAAK</sequence>
<name>A0A1G5BA38_9FLAO</name>
<dbReference type="EMBL" id="FMVF01000002">
    <property type="protein sequence ID" value="SCX87065.1"/>
    <property type="molecule type" value="Genomic_DNA"/>
</dbReference>
<gene>
    <name evidence="1" type="ORF">SAMN02927903_00306</name>
</gene>
<organism evidence="1 2">
    <name type="scientific">Flavobacterium caeni</name>
    <dbReference type="NCBI Taxonomy" id="490189"/>
    <lineage>
        <taxon>Bacteria</taxon>
        <taxon>Pseudomonadati</taxon>
        <taxon>Bacteroidota</taxon>
        <taxon>Flavobacteriia</taxon>
        <taxon>Flavobacteriales</taxon>
        <taxon>Flavobacteriaceae</taxon>
        <taxon>Flavobacterium</taxon>
    </lineage>
</organism>
<accession>A0A1G5BA38</accession>
<dbReference type="STRING" id="490189.SAMN02927903_00306"/>
<proteinExistence type="predicted"/>
<evidence type="ECO:0000313" key="1">
    <source>
        <dbReference type="EMBL" id="SCX87065.1"/>
    </source>
</evidence>
<keyword evidence="2" id="KW-1185">Reference proteome</keyword>